<sequence>MPRSFGSVGSDPLTGPRSSRRAEVKPLVELLKAAGGVVKSPDAVANKDFLKELDDTFPELAIYKQGRIQTSPGVEEIADSPTEYYRTVGAIIALLSCYSSAMQETARFGLMWTETWEETTVDPGDEEFGLECVSAGNRGPMSMDKVPGKFINLGNKKEDYNEFCRKFAMFMTSEDDWWSMLVFLVVHDVGKSDGFRKVVNDSLPFDMRSDDHDRALACALSDPELKRKLLPTVAKLSPARQESILAGFGTNFQLPQLGQGEIACINFKGLLELDRKHLINGTLHYYFYHSIFDIAGAGCNEKFIFPIAIQPVYMGFTAAMDDLIQKLTDNPKIDDRTLYFNFLYTNFKKSFPDFEVRFATMCESKVFCHETGLAVLRVLALTRNTYKNAEKAWQGGRALVEVTGVRNGNQVLFFVPSLMLGFCLVGLAETSSQLQPGLNFECLNIKIGYLYIFMGRLEVGLWPGSPVEHSKMLDETLYIKTGGVSLRG</sequence>
<comment type="caution">
    <text evidence="2">The sequence shown here is derived from an EMBL/GenBank/DDBJ whole genome shotgun (WGS) entry which is preliminary data.</text>
</comment>
<reference evidence="2 3" key="1">
    <citation type="submission" date="2024-02" db="EMBL/GenBank/DDBJ databases">
        <authorList>
            <person name="Chen Y."/>
            <person name="Shah S."/>
            <person name="Dougan E. K."/>
            <person name="Thang M."/>
            <person name="Chan C."/>
        </authorList>
    </citation>
    <scope>NUCLEOTIDE SEQUENCE [LARGE SCALE GENOMIC DNA]</scope>
</reference>
<keyword evidence="3" id="KW-1185">Reference proteome</keyword>
<feature type="region of interest" description="Disordered" evidence="1">
    <location>
        <begin position="1"/>
        <end position="21"/>
    </location>
</feature>
<protein>
    <submittedName>
        <fullName evidence="2">Uncharacterized protein</fullName>
    </submittedName>
</protein>
<organism evidence="2 3">
    <name type="scientific">Durusdinium trenchii</name>
    <dbReference type="NCBI Taxonomy" id="1381693"/>
    <lineage>
        <taxon>Eukaryota</taxon>
        <taxon>Sar</taxon>
        <taxon>Alveolata</taxon>
        <taxon>Dinophyceae</taxon>
        <taxon>Suessiales</taxon>
        <taxon>Symbiodiniaceae</taxon>
        <taxon>Durusdinium</taxon>
    </lineage>
</organism>
<evidence type="ECO:0000313" key="2">
    <source>
        <dbReference type="EMBL" id="CAK9108627.1"/>
    </source>
</evidence>
<gene>
    <name evidence="2" type="ORF">SCF082_LOCUS50517</name>
</gene>
<evidence type="ECO:0000256" key="1">
    <source>
        <dbReference type="SAM" id="MobiDB-lite"/>
    </source>
</evidence>
<dbReference type="Proteomes" id="UP001642464">
    <property type="component" value="Unassembled WGS sequence"/>
</dbReference>
<dbReference type="Pfam" id="PF20717">
    <property type="entry name" value="DUF6829"/>
    <property type="match status" value="1"/>
</dbReference>
<evidence type="ECO:0000313" key="3">
    <source>
        <dbReference type="Proteomes" id="UP001642464"/>
    </source>
</evidence>
<accession>A0ABP0S8D0</accession>
<name>A0ABP0S8D0_9DINO</name>
<dbReference type="InterPro" id="IPR049232">
    <property type="entry name" value="DUF6829"/>
</dbReference>
<proteinExistence type="predicted"/>
<dbReference type="EMBL" id="CAXAMM010043128">
    <property type="protein sequence ID" value="CAK9108627.1"/>
    <property type="molecule type" value="Genomic_DNA"/>
</dbReference>